<gene>
    <name evidence="2" type="ORF">M8C21_029857</name>
</gene>
<reference evidence="2" key="1">
    <citation type="submission" date="2022-06" db="EMBL/GenBank/DDBJ databases">
        <title>Uncovering the hologenomic basis of an extraordinary plant invasion.</title>
        <authorList>
            <person name="Bieker V.C."/>
            <person name="Martin M.D."/>
            <person name="Gilbert T."/>
            <person name="Hodgins K."/>
            <person name="Battlay P."/>
            <person name="Petersen B."/>
            <person name="Wilson J."/>
        </authorList>
    </citation>
    <scope>NUCLEOTIDE SEQUENCE</scope>
    <source>
        <strain evidence="2">AA19_3_7</strain>
        <tissue evidence="2">Leaf</tissue>
    </source>
</reference>
<feature type="transmembrane region" description="Helical" evidence="1">
    <location>
        <begin position="123"/>
        <end position="147"/>
    </location>
</feature>
<accession>A0AAD5GIR1</accession>
<keyword evidence="1" id="KW-0812">Transmembrane</keyword>
<dbReference type="EMBL" id="JAMZMK010007933">
    <property type="protein sequence ID" value="KAI7742689.1"/>
    <property type="molecule type" value="Genomic_DNA"/>
</dbReference>
<keyword evidence="1" id="KW-0472">Membrane</keyword>
<dbReference type="Proteomes" id="UP001206925">
    <property type="component" value="Unassembled WGS sequence"/>
</dbReference>
<evidence type="ECO:0000256" key="1">
    <source>
        <dbReference type="SAM" id="Phobius"/>
    </source>
</evidence>
<evidence type="ECO:0000313" key="3">
    <source>
        <dbReference type="Proteomes" id="UP001206925"/>
    </source>
</evidence>
<name>A0AAD5GIR1_AMBAR</name>
<dbReference type="AlphaFoldDB" id="A0AAD5GIR1"/>
<protein>
    <submittedName>
        <fullName evidence="2">Uncharacterized protein</fullName>
    </submittedName>
</protein>
<organism evidence="2 3">
    <name type="scientific">Ambrosia artemisiifolia</name>
    <name type="common">Common ragweed</name>
    <dbReference type="NCBI Taxonomy" id="4212"/>
    <lineage>
        <taxon>Eukaryota</taxon>
        <taxon>Viridiplantae</taxon>
        <taxon>Streptophyta</taxon>
        <taxon>Embryophyta</taxon>
        <taxon>Tracheophyta</taxon>
        <taxon>Spermatophyta</taxon>
        <taxon>Magnoliopsida</taxon>
        <taxon>eudicotyledons</taxon>
        <taxon>Gunneridae</taxon>
        <taxon>Pentapetalae</taxon>
        <taxon>asterids</taxon>
        <taxon>campanulids</taxon>
        <taxon>Asterales</taxon>
        <taxon>Asteraceae</taxon>
        <taxon>Asteroideae</taxon>
        <taxon>Heliantheae alliance</taxon>
        <taxon>Heliantheae</taxon>
        <taxon>Ambrosia</taxon>
    </lineage>
</organism>
<evidence type="ECO:0000313" key="2">
    <source>
        <dbReference type="EMBL" id="KAI7742689.1"/>
    </source>
</evidence>
<sequence>FGSSRLRRHFAKYSNPHDHQQLYGFRIVWCDWSTLTAGVISLVHCSGAQPELPRVCPRFIFGSRAAFFLIYQYNLGCRPISLRLPMMLDVEFGRHGTTVVQPIDILCLSQTLRLFYSPSITTIWSWLAMVSAYTALSLSLSIAWASYAIEVLTKASIHGENGATSRLHHCLAMVTSDSGQSQAN</sequence>
<proteinExistence type="predicted"/>
<keyword evidence="3" id="KW-1185">Reference proteome</keyword>
<feature type="non-terminal residue" evidence="2">
    <location>
        <position position="184"/>
    </location>
</feature>
<keyword evidence="1" id="KW-1133">Transmembrane helix</keyword>
<comment type="caution">
    <text evidence="2">The sequence shown here is derived from an EMBL/GenBank/DDBJ whole genome shotgun (WGS) entry which is preliminary data.</text>
</comment>